<evidence type="ECO:0000256" key="3">
    <source>
        <dbReference type="ARBA" id="ARBA00010662"/>
    </source>
</evidence>
<feature type="non-terminal residue" evidence="7">
    <location>
        <position position="1"/>
    </location>
</feature>
<evidence type="ECO:0000256" key="1">
    <source>
        <dbReference type="ARBA" id="ARBA00000832"/>
    </source>
</evidence>
<gene>
    <name evidence="7" type="ORF">PPACK8108_LOCUS10644</name>
</gene>
<dbReference type="GO" id="GO:0017057">
    <property type="term" value="F:6-phosphogluconolactonase activity"/>
    <property type="evidence" value="ECO:0007669"/>
    <property type="project" value="UniProtKB-EC"/>
</dbReference>
<comment type="similarity">
    <text evidence="3">Belongs to the glucosamine/galactosamine-6-phosphate isomerase family. 6-phosphogluconolactonase subfamily.</text>
</comment>
<organism evidence="7 8">
    <name type="scientific">Phakopsora pachyrhizi</name>
    <name type="common">Asian soybean rust disease fungus</name>
    <dbReference type="NCBI Taxonomy" id="170000"/>
    <lineage>
        <taxon>Eukaryota</taxon>
        <taxon>Fungi</taxon>
        <taxon>Dikarya</taxon>
        <taxon>Basidiomycota</taxon>
        <taxon>Pucciniomycotina</taxon>
        <taxon>Pucciniomycetes</taxon>
        <taxon>Pucciniales</taxon>
        <taxon>Phakopsoraceae</taxon>
        <taxon>Phakopsora</taxon>
    </lineage>
</organism>
<comment type="pathway">
    <text evidence="2">Carbohydrate degradation; pentose phosphate pathway; D-ribulose 5-phosphate from D-glucose 6-phosphate (oxidative stage): step 2/3.</text>
</comment>
<comment type="caution">
    <text evidence="7">The sequence shown here is derived from an EMBL/GenBank/DDBJ whole genome shotgun (WGS) entry which is preliminary data.</text>
</comment>
<dbReference type="InterPro" id="IPR037171">
    <property type="entry name" value="NagB/RpiA_transferase-like"/>
</dbReference>
<evidence type="ECO:0000256" key="4">
    <source>
        <dbReference type="ARBA" id="ARBA00013198"/>
    </source>
</evidence>
<dbReference type="Proteomes" id="UP001153365">
    <property type="component" value="Unassembled WGS sequence"/>
</dbReference>
<accession>A0AAV0B0I1</accession>
<evidence type="ECO:0000256" key="5">
    <source>
        <dbReference type="ARBA" id="ARBA00022801"/>
    </source>
</evidence>
<feature type="domain" description="Glucosamine/galactosamine-6-phosphate isomerase" evidence="6">
    <location>
        <begin position="10"/>
        <end position="259"/>
    </location>
</feature>
<evidence type="ECO:0000259" key="6">
    <source>
        <dbReference type="Pfam" id="PF01182"/>
    </source>
</evidence>
<sequence length="280" mass="30781">PPSPILFTFPDQAEVSEALGQFVYEAQEAAFQRHGKFQIALSGNTLPIVLADAVIEDERVKWDRWEVFLVDEAVAPMGSSQSAFSNLTKMILEHVPVPAGQIHSIVELSSDDIEEAKQIADGLDTMTDSLADDYENELLACFPEASHETGQAPKFDLILVEVGDQGQVGGLYPGHPLLGESDWFVAWLGDATEPFTHRITLTLPVFNSAYQLAFLAIGKNIASVLSDALDRTIQSDVPMDEDRVNPAALVKTDKRPIVWFADLEASSSTDYPRSAFWDED</sequence>
<dbReference type="PANTHER" id="PTHR11054:SF0">
    <property type="entry name" value="6-PHOSPHOGLUCONOLACTONASE"/>
    <property type="match status" value="1"/>
</dbReference>
<name>A0AAV0B0I1_PHAPC</name>
<dbReference type="PANTHER" id="PTHR11054">
    <property type="entry name" value="6-PHOSPHOGLUCONOLACTONASE"/>
    <property type="match status" value="1"/>
</dbReference>
<dbReference type="FunFam" id="3.40.50.1360:FF:000005">
    <property type="entry name" value="6-phosphogluconolactonase"/>
    <property type="match status" value="1"/>
</dbReference>
<evidence type="ECO:0000256" key="2">
    <source>
        <dbReference type="ARBA" id="ARBA00004961"/>
    </source>
</evidence>
<evidence type="ECO:0000313" key="8">
    <source>
        <dbReference type="Proteomes" id="UP001153365"/>
    </source>
</evidence>
<evidence type="ECO:0000313" key="7">
    <source>
        <dbReference type="EMBL" id="CAH7675612.1"/>
    </source>
</evidence>
<protein>
    <recommendedName>
        <fullName evidence="4">6-phosphogluconolactonase</fullName>
        <ecNumber evidence="4">3.1.1.31</ecNumber>
    </recommendedName>
</protein>
<dbReference type="EMBL" id="CALTRL010002383">
    <property type="protein sequence ID" value="CAH7675612.1"/>
    <property type="molecule type" value="Genomic_DNA"/>
</dbReference>
<comment type="catalytic activity">
    <reaction evidence="1">
        <text>6-phospho-D-glucono-1,5-lactone + H2O = 6-phospho-D-gluconate + H(+)</text>
        <dbReference type="Rhea" id="RHEA:12556"/>
        <dbReference type="ChEBI" id="CHEBI:15377"/>
        <dbReference type="ChEBI" id="CHEBI:15378"/>
        <dbReference type="ChEBI" id="CHEBI:57955"/>
        <dbReference type="ChEBI" id="CHEBI:58759"/>
        <dbReference type="EC" id="3.1.1.31"/>
    </reaction>
</comment>
<dbReference type="Pfam" id="PF01182">
    <property type="entry name" value="Glucosamine_iso"/>
    <property type="match status" value="1"/>
</dbReference>
<keyword evidence="8" id="KW-1185">Reference proteome</keyword>
<dbReference type="InterPro" id="IPR039104">
    <property type="entry name" value="6PGL"/>
</dbReference>
<dbReference type="AlphaFoldDB" id="A0AAV0B0I1"/>
<proteinExistence type="inferred from homology"/>
<keyword evidence="5" id="KW-0378">Hydrolase</keyword>
<dbReference type="InterPro" id="IPR006148">
    <property type="entry name" value="Glc/Gal-6P_isomerase"/>
</dbReference>
<dbReference type="SUPFAM" id="SSF100950">
    <property type="entry name" value="NagB/RpiA/CoA transferase-like"/>
    <property type="match status" value="1"/>
</dbReference>
<dbReference type="Gene3D" id="3.40.50.1360">
    <property type="match status" value="1"/>
</dbReference>
<dbReference type="EC" id="3.1.1.31" evidence="4"/>
<reference evidence="7" key="1">
    <citation type="submission" date="2022-06" db="EMBL/GenBank/DDBJ databases">
        <authorList>
            <consortium name="SYNGENTA / RWTH Aachen University"/>
        </authorList>
    </citation>
    <scope>NUCLEOTIDE SEQUENCE</scope>
</reference>
<dbReference type="GO" id="GO:0005975">
    <property type="term" value="P:carbohydrate metabolic process"/>
    <property type="evidence" value="ECO:0007669"/>
    <property type="project" value="InterPro"/>
</dbReference>